<feature type="domain" description="Kazal-like" evidence="2">
    <location>
        <begin position="6244"/>
        <end position="6290"/>
    </location>
</feature>
<protein>
    <submittedName>
        <fullName evidence="3">Uncharacterized protein</fullName>
    </submittedName>
</protein>
<feature type="domain" description="VWFA" evidence="1">
    <location>
        <begin position="1177"/>
        <end position="1369"/>
    </location>
</feature>
<feature type="domain" description="VWFA" evidence="1">
    <location>
        <begin position="317"/>
        <end position="471"/>
    </location>
</feature>
<feature type="domain" description="VWFA" evidence="1">
    <location>
        <begin position="4520"/>
        <end position="4703"/>
    </location>
</feature>
<dbReference type="OrthoDB" id="88467at2759"/>
<accession>A0A7M5X2Y5</accession>
<feature type="domain" description="VWFA" evidence="1">
    <location>
        <begin position="3193"/>
        <end position="3368"/>
    </location>
</feature>
<evidence type="ECO:0000259" key="2">
    <source>
        <dbReference type="PROSITE" id="PS51465"/>
    </source>
</evidence>
<dbReference type="CDD" id="cd00104">
    <property type="entry name" value="KAZAL_FS"/>
    <property type="match status" value="14"/>
</dbReference>
<dbReference type="SMART" id="SM00327">
    <property type="entry name" value="VWA"/>
    <property type="match status" value="23"/>
</dbReference>
<feature type="domain" description="VWFA" evidence="1">
    <location>
        <begin position="576"/>
        <end position="750"/>
    </location>
</feature>
<dbReference type="InterPro" id="IPR036058">
    <property type="entry name" value="Kazal_dom_sf"/>
</dbReference>
<proteinExistence type="predicted"/>
<dbReference type="Gene3D" id="3.30.60.30">
    <property type="match status" value="15"/>
</dbReference>
<dbReference type="InterPro" id="IPR036465">
    <property type="entry name" value="vWFA_dom_sf"/>
</dbReference>
<dbReference type="Gene3D" id="3.40.50.410">
    <property type="entry name" value="von Willebrand factor, type A domain"/>
    <property type="match status" value="25"/>
</dbReference>
<dbReference type="InterPro" id="IPR002350">
    <property type="entry name" value="Kazal_dom"/>
</dbReference>
<name>A0A7M5X2Y5_9CNID</name>
<feature type="domain" description="Kazal-like" evidence="2">
    <location>
        <begin position="1826"/>
        <end position="1898"/>
    </location>
</feature>
<evidence type="ECO:0000313" key="4">
    <source>
        <dbReference type="Proteomes" id="UP000594262"/>
    </source>
</evidence>
<feature type="domain" description="VWFA" evidence="1">
    <location>
        <begin position="6295"/>
        <end position="6470"/>
    </location>
</feature>
<reference evidence="3" key="1">
    <citation type="submission" date="2021-01" db="UniProtKB">
        <authorList>
            <consortium name="EnsemblMetazoa"/>
        </authorList>
    </citation>
    <scope>IDENTIFICATION</scope>
</reference>
<feature type="domain" description="VWFA" evidence="1">
    <location>
        <begin position="5582"/>
        <end position="5760"/>
    </location>
</feature>
<dbReference type="PANTHER" id="PTHR24020:SF20">
    <property type="entry name" value="PH DOMAIN-CONTAINING PROTEIN"/>
    <property type="match status" value="1"/>
</dbReference>
<feature type="domain" description="Kazal-like" evidence="2">
    <location>
        <begin position="5336"/>
        <end position="5391"/>
    </location>
</feature>
<feature type="domain" description="VWFA" evidence="1">
    <location>
        <begin position="1012"/>
        <end position="1185"/>
    </location>
</feature>
<feature type="domain" description="VWFA" evidence="1">
    <location>
        <begin position="5844"/>
        <end position="6030"/>
    </location>
</feature>
<dbReference type="SUPFAM" id="SSF53300">
    <property type="entry name" value="vWA-like"/>
    <property type="match status" value="27"/>
</dbReference>
<dbReference type="InterPro" id="IPR050525">
    <property type="entry name" value="ECM_Assembly_Org"/>
</dbReference>
<feature type="domain" description="Kazal-like" evidence="2">
    <location>
        <begin position="5791"/>
        <end position="5839"/>
    </location>
</feature>
<dbReference type="PROSITE" id="PS51465">
    <property type="entry name" value="KAZAL_2"/>
    <property type="match status" value="14"/>
</dbReference>
<feature type="domain" description="VWFA" evidence="1">
    <location>
        <begin position="3644"/>
        <end position="3808"/>
    </location>
</feature>
<feature type="domain" description="Kazal-like" evidence="2">
    <location>
        <begin position="74"/>
        <end position="127"/>
    </location>
</feature>
<feature type="domain" description="VWFA" evidence="1">
    <location>
        <begin position="5147"/>
        <end position="5285"/>
    </location>
</feature>
<dbReference type="SMART" id="SM00280">
    <property type="entry name" value="KAZAL"/>
    <property type="match status" value="15"/>
</dbReference>
<dbReference type="EnsemblMetazoa" id="CLYHEMT016973.1">
    <property type="protein sequence ID" value="CLYHEMP016973.1"/>
    <property type="gene ID" value="CLYHEMG016973"/>
</dbReference>
<dbReference type="InterPro" id="IPR002035">
    <property type="entry name" value="VWF_A"/>
</dbReference>
<feature type="domain" description="Kazal-like" evidence="2">
    <location>
        <begin position="4013"/>
        <end position="4070"/>
    </location>
</feature>
<feature type="domain" description="VWFA" evidence="1">
    <location>
        <begin position="132"/>
        <end position="302"/>
    </location>
</feature>
<feature type="domain" description="VWFA" evidence="1">
    <location>
        <begin position="4262"/>
        <end position="4434"/>
    </location>
</feature>
<organism evidence="3 4">
    <name type="scientific">Clytia hemisphaerica</name>
    <dbReference type="NCBI Taxonomy" id="252671"/>
    <lineage>
        <taxon>Eukaryota</taxon>
        <taxon>Metazoa</taxon>
        <taxon>Cnidaria</taxon>
        <taxon>Hydrozoa</taxon>
        <taxon>Hydroidolina</taxon>
        <taxon>Leptothecata</taxon>
        <taxon>Obeliida</taxon>
        <taxon>Clytiidae</taxon>
        <taxon>Clytia</taxon>
    </lineage>
</organism>
<feature type="domain" description="VWFA" evidence="1">
    <location>
        <begin position="3384"/>
        <end position="3560"/>
    </location>
</feature>
<evidence type="ECO:0000259" key="1">
    <source>
        <dbReference type="PROSITE" id="PS50234"/>
    </source>
</evidence>
<feature type="domain" description="VWFA" evidence="1">
    <location>
        <begin position="6041"/>
        <end position="6193"/>
    </location>
</feature>
<feature type="domain" description="VWFA" evidence="1">
    <location>
        <begin position="2328"/>
        <end position="2474"/>
    </location>
</feature>
<feature type="domain" description="Kazal-like" evidence="2">
    <location>
        <begin position="944"/>
        <end position="1007"/>
    </location>
</feature>
<dbReference type="SUPFAM" id="SSF100895">
    <property type="entry name" value="Kazal-type serine protease inhibitors"/>
    <property type="match status" value="10"/>
</dbReference>
<feature type="domain" description="Kazal-like" evidence="2">
    <location>
        <begin position="2708"/>
        <end position="2763"/>
    </location>
</feature>
<feature type="domain" description="VWFA" evidence="1">
    <location>
        <begin position="2506"/>
        <end position="2687"/>
    </location>
</feature>
<dbReference type="CDD" id="cd00198">
    <property type="entry name" value="vWFA"/>
    <property type="match status" value="5"/>
</dbReference>
<dbReference type="Proteomes" id="UP000594262">
    <property type="component" value="Unplaced"/>
</dbReference>
<feature type="domain" description="Kazal-like" evidence="2">
    <location>
        <begin position="520"/>
        <end position="568"/>
    </location>
</feature>
<feature type="domain" description="Kazal-like" evidence="2">
    <location>
        <begin position="3136"/>
        <end position="3188"/>
    </location>
</feature>
<dbReference type="PANTHER" id="PTHR24020">
    <property type="entry name" value="COLLAGEN ALPHA"/>
    <property type="match status" value="1"/>
</dbReference>
<feature type="domain" description="Kazal-like" evidence="2">
    <location>
        <begin position="2269"/>
        <end position="2323"/>
    </location>
</feature>
<feature type="domain" description="Kazal-like" evidence="2">
    <location>
        <begin position="4466"/>
        <end position="4515"/>
    </location>
</feature>
<dbReference type="Pfam" id="PF07648">
    <property type="entry name" value="Kazal_2"/>
    <property type="match status" value="15"/>
</dbReference>
<dbReference type="CDD" id="cd01450">
    <property type="entry name" value="vWFA_subfamily_ECM"/>
    <property type="match status" value="3"/>
</dbReference>
<sequence>MKKTGIEITLIVFGDVMSSSEVEKLRENFKVYLVDDVDKIPGENSQITVDVIDAIKDSCNGESCEYYGECVSYPDGDNKCSHPLCEPTYSLLCGDNGINYASECWMEKEAFILKKMIKKAKNEPCLLTKPLHVVFAVDTSSRVTSSQQSAMLDFISNTIKTFDSKNIKFTILSYDGQTEVLNTFDDQNVDEFVRKIRNPDKQPDDVRNLDVLFQEINQNIFNRRQFNTKLDNAFVIVMTTGNFNPSRDQTYNEYANLIGSRTIDVVFMDVGASSNHRDLIGPSVVNFTTSDVTQLPGLFSRISLLLARKSGSTRERMDIALLIGSQTKPVYDRSKEIITNLLNKYDANSLATNTVRFSAVSYDVRANSLTANNNKIEMLNLVSKLRFESSSSEGLRKGIEYIRSNIFRQCRPDSKCTNPKKALIVFTDRKLDTSSKNVLRELTESGVKVIIVLVSDSLDENSLGLGDLDNLEIEVYPVQGGDGDGTIDLINIFEKDPCTDIKCPFNGQCIGKPDKTTTCICPKCPEGLNTEPVCGSDGRTYLHLCALERNSCLSQIKKTVALRGPCGTGKENEKYDIVYILDGSQDVSSKAFDDVKQFITQQLKLYKISSSETRIGFVVIGDNKQYTAPTGDLETIKRAMEELRRTDTVRRVDETLYFLQQKMGDFRRINNKIAVLFVHGSTSREGKLNLASNAKVLYVTGLKLVVVGVGDVNTGDINAIAPTSSGDTGKTAINSTDDIDGLTPILVNLMVDVTGANKQSDVGFVISVDTRDELNRQLDLLRQIVEKLRNQYVSKRFMFSLTQQNNPKVLKKLTDYRVKDDPEDSFNRMMDFLRKSVVMNFGSKQLLRAIQLSEQSLNTGSGDLKKMVIFLTDPPTKTVKEYIKRLQDQNIQVSVIALSPPLSEKNLKGLDPRVDVIITSGDNGKSVVDGTEIFIRSGVCKECKNNEVCVKYSNGFSSCKCPICPASTFNPVCGDEGRTYANPQCLMSSACQRKKEISQVKEGLCSENKNIDFIFAVDASQDVSSDLLQTISQFIRNTISQLQFEKNFTRAGLVSYAETSQVHLNLMEGNNDVTIMGALKRMREMEGETDLKTVLETVKNMFESQSIERNGKYFVLFINSVVEPEDVQEIRRVLNKAGVNLLVVDVGQNNKGQLDVGEDDDITYDVVFIRQDDINSIFQLVIDGLKNSKKEKEVDNSPLYLFAVAQQRSLGPLYKEIIEQTMTSVLDATDNENAATIIHEPSKRVDRLTKPFSKITDTYAYVDDVLALVSRSSTGSSARFAGNALRLAGTEIIKEKTNQRKTVVLFMNEEPQSSLNQDIRDLKDANIFTSVIALGNNLNEKELVRKIPDVTLLYVVNDQDEWTEVIEEIKENKLTVDPCLYLTCKDFKVCHEKSDGTGECSCPECELSESNKAVCDVAKASHFSACHLNRLKCQMNEEIQISSKGVCTKPDAFNIVYLVDSGTSSSVSQEKMTAILKELTGTLQHQTKALGAKDIDVQFTLINYGEYAKVLKEEDILSDEFNLEMIEGESSIINGIQEVERQTSYLPKDIPTLLVILQNNKVPSNQMNLAQRLLQRYRKNNDVTTLAIGLTGSEDELNLKGLVGEKDELKYLIGGDDSTNSIGGNLYQIFPVVSKVVQSFRGLSKQMDIVFAFTSSNNENFNIQQSVAEKMVQKYHISPSSVNVAAVSSTTFGPNRFFGLTDHTSKVSLMKALKSMPYAGSGTPYQAMNYILTRMLAGQSGSRKYVPKSTVLFVDRNSVGNPSNLKDILQEFDDEGVNVLIVAIDDDGKLPLFFGNLDYQMDVIYIDRKTDDSELLEIIKQSLKEKSKEPVCGRYSNIEYDNLGNSFCACPMCTTSSTDTSLVCGSNGLTYASECWVKRAACYKQQDLHVVKNEPCGIEGKLHLFLAMEASDDVTDELYATFKSTMKKIVSMYQTGPSETRVTIMALGSRVITKYPSPQSQSNIHRAIDDLPKIGGNMVLPYEEVLQSSKGIAKHVVLVTRKNLSMSDPEVFNDLKDSMTKQMIQLNLINVLSPESQEIRDIDADMGMLIKVLGGENLPGVISLISQSSIDTLLKYTSKDVGVILSSSAANRDLEKKFLQALFQKYQLSDQRSRLGLIAPATFESRSQVVQTLSQSDESIVQSRLNSIKNANDQQTYLLHALDSSTKELFRNTNRDKILFVMVDKKLPSTDKIIEKVQESMVMGVTPVLVTFDGETYDSGRELMKLVEMILLNADDQKDDIINKIETVMQDPCSKTVCDYNSICVPSNHNKNAQCLCPRCYGDVYEPICGNDGRSYASLCLLKKKNCVAKKQIMVAKDEPCGIDGKNDIVIILDTTKDQLDNSDDIDRVLDFLRSFLITFDFKTTRISVIQKNGGDIKTLLKIADGRNIAVLDYILSSDRLQIGKPSSASSRSVLQSARNLLSQSARDTKKTVIIFSKNNIANLVQSLNFQQRDIIVIPVVISSKDGDDDVNSILIKDIKELPSVYTTLEDMLKERQAQKKYRIGMFLTTFGKQIFRSEKQKWFSYQKGVAKNFVDELSASKKSTTFNLGIYGDNARLLPYPANSLASPTQLTKDVIDRASDPQGNGNIDAALRLAINSMFPVQKASDNIEQTLVLFIEDGVSNLSEAMEENVRELKKRGVSIIAVVIGSKINTEGLVALVGRLGRVIVIRNESDRLPNIDDVITQIVKEGICGNKKCRHYAQCIVFSDSSSRCVCPTCDQSNDYSLVCASDGSTYANECLMKRTSCQKQRPLVVVKQGSCGLSSPLSLHYVMDVSQDATHSPTLQTLDFMGQITELFDQKTKDRIRVDLHGYGAKTIKPALFDEISKRINPFADGELDSSLVEVLKSIDDSGPPSGKNLMVIFVNKKLIQSQFDADNIKRYITNLKNKGYHVVVIATTPHFDENEAKDVLPGVTIVNPGLTTKLPNIVMVIERIIGDVLFGENRKHDLAFIYNKFGTGKTEMMDFTSQLISSYPVPQQNLNLGAVINDKTFGRQILRQLRKTNAVNEIRTKLMRASLKDSSDSLYKALRKARIELLSSSSALRQKTLFVFADSIEPKEQKMEIVKLVQSGVKVIFVVDTSELKETLNRNLNGLVFVIQLDDKVTSNEVNDGQNEISKGECDQGTCDEGQVCLTKYDQTKLCVNPSCADETYDVICGSNGLFYSNKCNLRRASTVNGVFKVHDGVCELPSQSDVIFIIDSSEALSSSTMEQIKKYLSSILPKYQTNSKISLINTGNDIMELILSPKDQLTDTSLSSLLRNLKPLEGKQSINKAFDYILSNNLAFKTNSDADAKTKILLLTPGAFDSTTISSLKDNMADLRDELKAVFTFVVFGDSYSTDRFVRPDLAVNDVILQVTDERPLPSYLDEIHASIVNAITGLKDERKLNIGIVLASSLDEKDFDNQKDNVKSILTKFNINSQDGTLFSVIHNRPTARKFYGFNRQMDENEIIKMLNGFSYAGEVDDVSAAVTLSKELFTQSNRIADGEVLILYVTGTTVKTMKRGTLDMLQRFSDEGMIIVFVISGELGRGSRDTLLSIVGQSNRLIYLNIDGIADGNIPNAITSEGNCGDNTCHKYAQCISLPFFKQPICACPTCLEEPYALVCGDNDMTYASECHMRRAMCLENIEITLIKRGPCGLGKFTRPTKVVMAIDTSQRLTKYDIVKITDFARTSLKPYDLSSKNLNVVLLSYGDSVNLIKPSPKNEQDLDDIFTAFPEIGGPQKIPVLLNFVNKYLFRKNPIQKKVFVLTAFGEPNLKALSPNTLAELKEKEVEILSLAINSQPEPFIAICPEPNIVTVNGSDQLPGVVGVVEGKTKDILDTPPQVDLGVVMGPLFNKYGDSQLRRRAFTDGVSFLNKLFSNITISNINGVNVGFLLDGSSPQIKHELGELSSLRDVENALNRLTLPSEGSNMERLSTLIRSQFFSPLNGARVDVRKVLLFVTNGNMDVGYVIRNIKSDGVKILVVAMGDDLDREMFANVADSDKSLFVENGLKELNGKYDEVQNEIFSGRVCQDCHRYAKCFRNQCICPACDNQYTPVCSSRGITYASECRLQRSSCLTGIPERLVKYEACGLKQRVNVIYALDKSYGVARPQIRYMSDYVIGSLNLFQVSENQTKVGISTFDVQMDELLSVSDGTSKKIIKDTLGKINPGYASLDLNGVLKSVTPDMFKLDADTKGALVLMVHGKHSFKKFDEATKDQVKILQRAGIQTFVIVIGEDAEEFEDYHILVDGDARNQFNAADGNNVPFGIPNLEDFFGRLKGVEMDLSFIVTGTPSNQGDLYRRQISYVTELIKRYNIQDIYTRLAAVTNGNNVRTVFDFNNQAKLKKVLALLKDLQNPGKIIGTDKATNLILDSVFSAKNGARDKVPRSVVFIVTKDTDIQTLQKNIRRMQDGGINVVMVVLGNDIDRNIFVNVLDDMKKVIFLDDSTKITDVVDKTVPVVLINDACKKQQCQYYSHCIIKADQSAACICPTCNDVKDKFEPICGTDFFTYANLCAMKKHACLTKQEIQMLKIGPCGIDRPLEIVYILNTPSLMHVRQFEMLRQFILNSLSTYTIDGDNVRISITQYPFKPSTTIYQYYQNKYELSDLIKNLQRQTDGLDLSEITEKSINDLVILSGNKQNPKVFVFVLHQSAKALDLDAMERTINDLRSQNVRIVIVYIGQRDVINLQRIVGNPGQVIQIDWDNLFNGIGSLEQQIGLTGVSEKVDVGFVVGHDRNEEASTFKKLLSVVHSITQRFDIGRDAVLPGVVTHGGSKADVSIRLDNIFTKQDLEKILEIQTLDQGYNFKAALKKVTRELFDPSYGARPDASKSLYLFLGDRATSLDIQSELRELQSKGVKIISIYYGNQQNKDGVEAVITPTDVWFFPDGLPSIDQIIQPIVIAALPDVCNKESCNYYSTCVSNHARKATCVCPVCPAEDPYVPVCGDNGRTYATSCQLKAESCLLKKKIVIAKKGPCRDTDDLDVVYAIETSNVVDDNLLRYIKQYASASLDYFTFNSVASHIGIASYGSTTETPLTLSSGVSPQVARYSLNTLPRVGGKADLLRMLSTVEERIFKTHGRDNVKKLLVVFMKSDNPNQFSDAVKTKLSDMRSRGIQPSFVLMNEKELDFSDVLYPVIGNFFINIKQGNLLPTVYPDFERLVANLVVGSKPLDLAFMLSSTGYADKQKELTRRLVQKYLISPNDTNIALVTYDTPSTELQLNKGKQQNTVLDTLDQMVIKERGDVKQALQYLLTSVFTDEQGARSGVAKQAIFIVDTVDFDDNNSVRKEIEKLKSLGIRTMFIKVGDEKDGGDVSPDFDVYFFPEDLEFFDRYVNPLVYVTGQEPCSNTKCQYFSQCIPSFYTKPSCICPKCPNDVIYRPVCADNGVSYATTCHMQADACAQKKLLKVVENKVCGTTGAYDIGFALDTSNVITNNDVNIMKFFTNSLVTGYQVNPSKTRLSLATFGDRVNGIDNFADSTNLNNFQTKLMNVQKVNGAPRLDLLLKYADSTIFSTSRGSRPGVGRVLVLFTKKASQKNVNDLSSLSNELIRKGIKLVIVGIDQTANDVEALKVITGNHDNVIPVTNIDALKGLFGTVEQKIKDAVALPTIFDLGIAFAMSPESPLPVLNAQKEFARQLLKPFTISPSATHVGFMTYGRDAKIAFKLGSLLTYANADKAINDITLGNPGYNLIALLKKSRNQFFTQNFGGRPGIAKSLFIFNNGESGILSDDLQHEAEKLREMGVKIVVLGVSSNIDANELRMISTNRDSYFFANDLPNINQHLNQIVYQLQPDPCVKVRCKYFGQCVSRNYQTTQCICPICPIEQPYAPLCGDNGKSYANECWMRRDSCIMQKPIRVVAYKSCGVKDRFDVLFAIDASSQLDNTAMQQISDYIRALSKSFEISSSGSRFGILLYGSNDFIDVLSLQNGVSMEAIENSLASVRSLGGERGVHRLPNYVFRNIYQPTNQRFDTKRILVVMTTGLPESSASTNELFDLETKVAFNDLRVTSKTDVITMVLNNKQFVERANQISSSKQDVLFLQSMMGIPGYLGDLEQLIGYKKAPMEKLDLGFIMGASGTQADQIFQSQKNFIRNMMTSYTLSNDAALAGVVLNGISPSLPIKIGAAITRDYFTRLVMQLDNPRFGSNLNAALQLARTSLFSAENGARPGVPKSLVVFVNNRIAQTSIQTLGTEARALQDAGVKILLVGIGDEIDREPLREIFDAWFFPDDLPTMDFFIYPVVIATLPDLCLQAKCGKYETCVSYSDRRTECVCKRCDDNYNMVCGDDLNTYASPCRLQRSFCLNGSPSRIATRLPCKNFGTYDIVFLIDGTEGVTMPYFNGMRNLVHNTINGYNLGSSSTRVALGVYGVPNQVGSFMNQFSYDKNQLGGFLTAANRVGGQREMGAALDFAMNRYGGGSATSSQKKQVYIMFTTGSNQLIDMQRFSSVAGRLENAGNELFIVALGNSVDLSQYLDVIVVQRNLFHAVNLNALPDFLHQLLILNMPVADRAGLCNPSLYFNFAKSSGSLVPDESGNGNSGRLERE</sequence>
<keyword evidence="4" id="KW-1185">Reference proteome</keyword>
<feature type="domain" description="Kazal-like" evidence="2">
    <location>
        <begin position="4907"/>
        <end position="4955"/>
    </location>
</feature>
<feature type="domain" description="VWFA" evidence="1">
    <location>
        <begin position="1648"/>
        <end position="1823"/>
    </location>
</feature>
<dbReference type="PROSITE" id="PS50234">
    <property type="entry name" value="VWFA"/>
    <property type="match status" value="24"/>
</dbReference>
<feature type="domain" description="VWFA" evidence="1">
    <location>
        <begin position="4075"/>
        <end position="4256"/>
    </location>
</feature>
<feature type="domain" description="VWFA" evidence="1">
    <location>
        <begin position="746"/>
        <end position="910"/>
    </location>
</feature>
<dbReference type="GeneID" id="136824267"/>
<dbReference type="Pfam" id="PF00092">
    <property type="entry name" value="VWA"/>
    <property type="match status" value="19"/>
</dbReference>
<feature type="domain" description="Kazal-like" evidence="2">
    <location>
        <begin position="3582"/>
        <end position="3636"/>
    </location>
</feature>
<feature type="domain" description="VWFA" evidence="1">
    <location>
        <begin position="4704"/>
        <end position="4876"/>
    </location>
</feature>
<feature type="domain" description="VWFA" evidence="1">
    <location>
        <begin position="4960"/>
        <end position="5092"/>
    </location>
</feature>
<evidence type="ECO:0000313" key="3">
    <source>
        <dbReference type="EnsemblMetazoa" id="CLYHEMP016973.1"/>
    </source>
</evidence>
<feature type="domain" description="VWFA" evidence="1">
    <location>
        <begin position="3817"/>
        <end position="3999"/>
    </location>
</feature>
<dbReference type="RefSeq" id="XP_066936534.1">
    <property type="nucleotide sequence ID" value="XM_067080433.1"/>
</dbReference>
<feature type="domain" description="VWFA" evidence="1">
    <location>
        <begin position="5396"/>
        <end position="5571"/>
    </location>
</feature>